<feature type="compositionally biased region" description="Low complexity" evidence="8">
    <location>
        <begin position="267"/>
        <end position="279"/>
    </location>
</feature>
<dbReference type="EMBL" id="JAERUA010000022">
    <property type="protein sequence ID" value="KAI1884285.1"/>
    <property type="molecule type" value="Genomic_DNA"/>
</dbReference>
<feature type="domain" description="CKK" evidence="9">
    <location>
        <begin position="598"/>
        <end position="732"/>
    </location>
</feature>
<comment type="subcellular location">
    <subcellularLocation>
        <location evidence="1">Cytoplasm</location>
        <location evidence="1">Cytoskeleton</location>
    </subcellularLocation>
</comment>
<dbReference type="InterPro" id="IPR031372">
    <property type="entry name" value="CAMSAP_CC1"/>
</dbReference>
<feature type="compositionally biased region" description="Pro residues" evidence="8">
    <location>
        <begin position="447"/>
        <end position="456"/>
    </location>
</feature>
<dbReference type="GO" id="GO:0007026">
    <property type="term" value="P:negative regulation of microtubule depolymerization"/>
    <property type="evidence" value="ECO:0007669"/>
    <property type="project" value="TreeGrafter"/>
</dbReference>
<feature type="compositionally biased region" description="Basic and acidic residues" evidence="8">
    <location>
        <begin position="63"/>
        <end position="76"/>
    </location>
</feature>
<keyword evidence="3 6" id="KW-0493">Microtubule</keyword>
<feature type="compositionally biased region" description="Polar residues" evidence="8">
    <location>
        <begin position="146"/>
        <end position="168"/>
    </location>
</feature>
<evidence type="ECO:0000256" key="3">
    <source>
        <dbReference type="ARBA" id="ARBA00022701"/>
    </source>
</evidence>
<keyword evidence="4 7" id="KW-0175">Coiled coil</keyword>
<feature type="coiled-coil region" evidence="7">
    <location>
        <begin position="1"/>
        <end position="28"/>
    </location>
</feature>
<feature type="compositionally biased region" description="Acidic residues" evidence="8">
    <location>
        <begin position="77"/>
        <end position="96"/>
    </location>
</feature>
<dbReference type="FunFam" id="3.10.20.360:FF:000001">
    <property type="entry name" value="Calmodulin-regulated spectrin-associated protein 3 isoform 2"/>
    <property type="match status" value="1"/>
</dbReference>
<dbReference type="GO" id="GO:0031122">
    <property type="term" value="P:cytoplasmic microtubule organization"/>
    <property type="evidence" value="ECO:0007669"/>
    <property type="project" value="TreeGrafter"/>
</dbReference>
<evidence type="ECO:0000256" key="8">
    <source>
        <dbReference type="SAM" id="MobiDB-lite"/>
    </source>
</evidence>
<dbReference type="PANTHER" id="PTHR21595">
    <property type="entry name" value="PATRONIN"/>
    <property type="match status" value="1"/>
</dbReference>
<name>A0A8T3CNG8_9TELE</name>
<dbReference type="AlphaFoldDB" id="A0A8T3CNG8"/>
<reference evidence="10" key="1">
    <citation type="submission" date="2021-01" db="EMBL/GenBank/DDBJ databases">
        <authorList>
            <person name="Zahm M."/>
            <person name="Roques C."/>
            <person name="Cabau C."/>
            <person name="Klopp C."/>
            <person name="Donnadieu C."/>
            <person name="Jouanno E."/>
            <person name="Lampietro C."/>
            <person name="Louis A."/>
            <person name="Herpin A."/>
            <person name="Echchiki A."/>
            <person name="Berthelot C."/>
            <person name="Parey E."/>
            <person name="Roest-Crollius H."/>
            <person name="Braasch I."/>
            <person name="Postlethwait J."/>
            <person name="Bobe J."/>
            <person name="Montfort J."/>
            <person name="Bouchez O."/>
            <person name="Begum T."/>
            <person name="Mejri S."/>
            <person name="Adams A."/>
            <person name="Chen W.-J."/>
            <person name="Guiguen Y."/>
        </authorList>
    </citation>
    <scope>NUCLEOTIDE SEQUENCE</scope>
    <source>
        <tissue evidence="10">Blood</tissue>
    </source>
</reference>
<dbReference type="SUPFAM" id="SSF50346">
    <property type="entry name" value="PRC-barrel domain"/>
    <property type="match status" value="1"/>
</dbReference>
<evidence type="ECO:0000259" key="9">
    <source>
        <dbReference type="PROSITE" id="PS51508"/>
    </source>
</evidence>
<evidence type="ECO:0000256" key="2">
    <source>
        <dbReference type="ARBA" id="ARBA00022490"/>
    </source>
</evidence>
<dbReference type="InterPro" id="IPR014797">
    <property type="entry name" value="CKK_CAMSAP"/>
</dbReference>
<dbReference type="InterPro" id="IPR038209">
    <property type="entry name" value="CKK_dom_sf"/>
</dbReference>
<sequence length="737" mass="81470">MTELGVRLEEKRRAIEAQKKRIEAIFQKHRQRLGKSALLQLNKRQDREGAASEGADVGGAEEDLSKLTLEERLARIEDEEQQQQEEGSDTAQEEGVEPLPREKGVGSGEEESEEKKAESSEKEAAPLGDYNNAVSRLTAALSSLQSDMQRLSEQQNQLIRKKAQSPSTKAWVIPASPKPSTASTAPPPRLSRESTRDRPTPSPSPSRKASYTTPPKSPQVPHRRAQSAPPKSPKQHHVRQLDLKFPPLARVLTPPQNVDTIPHLRRVTSSQSQVQTSSSFSIGTPRPPRSFRPAEDSSSEGGSIEDPSTIFGLELEGGPPRAPGGSSSGAPSECSFESDVPAAAAFGSKRGSLIEISLSSLRGAETDDADDDTHDILSDSMSDHTEPEVKGGVGFFFKDEAQPEDAMAQRRAALLEKQQKRAEEMKRRREQERESRPPSSEERPKTPITPPPPRTPPAEATPVRRGDFTRQEYERRHQLKIMEDLDKVLRQKPTTVRGVKKQRPKTLFRDDSALSRSPAKGFMGSKMNKVYSHSSLNLSSLANDNTNTGTLTIRKSPSRSHSPARLMSPGRLANHNGDKDWDIASTVSSPASIPEYTGPKLYKEPSFKSNKFIIHNALSRCCLAGKVNEPQKNKILEEMEKCAANHFLILFRDSSCQFRAVYAMNPETEEMVRVTGIGPRVISADMVESIYKYSSDRKQFTAIPSKTMSMSVDAFTIPSQLWQSKRPGTPKKPGTPK</sequence>
<evidence type="ECO:0000256" key="6">
    <source>
        <dbReference type="PROSITE-ProRule" id="PRU00841"/>
    </source>
</evidence>
<feature type="compositionally biased region" description="Polar residues" evidence="8">
    <location>
        <begin position="543"/>
        <end position="561"/>
    </location>
</feature>
<dbReference type="Proteomes" id="UP000829720">
    <property type="component" value="Unassembled WGS sequence"/>
</dbReference>
<keyword evidence="5" id="KW-0206">Cytoskeleton</keyword>
<evidence type="ECO:0000256" key="1">
    <source>
        <dbReference type="ARBA" id="ARBA00004245"/>
    </source>
</evidence>
<dbReference type="SMART" id="SM01051">
    <property type="entry name" value="CAMSAP_CKK"/>
    <property type="match status" value="1"/>
</dbReference>
<dbReference type="OrthoDB" id="2125658at2759"/>
<evidence type="ECO:0000313" key="10">
    <source>
        <dbReference type="EMBL" id="KAI1884285.1"/>
    </source>
</evidence>
<feature type="compositionally biased region" description="Basic and acidic residues" evidence="8">
    <location>
        <begin position="462"/>
        <end position="471"/>
    </location>
</feature>
<dbReference type="Pfam" id="PF17095">
    <property type="entry name" value="CAMSAP_CC1"/>
    <property type="match status" value="1"/>
</dbReference>
<feature type="compositionally biased region" description="Low complexity" evidence="8">
    <location>
        <begin position="317"/>
        <end position="332"/>
    </location>
</feature>
<feature type="compositionally biased region" description="Low complexity" evidence="8">
    <location>
        <begin position="299"/>
        <end position="308"/>
    </location>
</feature>
<evidence type="ECO:0000256" key="5">
    <source>
        <dbReference type="ARBA" id="ARBA00023212"/>
    </source>
</evidence>
<dbReference type="InterPro" id="IPR011033">
    <property type="entry name" value="PRC_barrel-like_sf"/>
</dbReference>
<feature type="region of interest" description="Disordered" evidence="8">
    <location>
        <begin position="543"/>
        <end position="567"/>
    </location>
</feature>
<dbReference type="GO" id="GO:0051011">
    <property type="term" value="F:microtubule minus-end binding"/>
    <property type="evidence" value="ECO:0007669"/>
    <property type="project" value="TreeGrafter"/>
</dbReference>
<comment type="domain">
    <text evidence="6">The CKK domain binds microtubules.</text>
</comment>
<accession>A0A8T3CNG8</accession>
<feature type="compositionally biased region" description="Basic and acidic residues" evidence="8">
    <location>
        <begin position="374"/>
        <end position="389"/>
    </location>
</feature>
<dbReference type="GO" id="GO:0030507">
    <property type="term" value="F:spectrin binding"/>
    <property type="evidence" value="ECO:0007669"/>
    <property type="project" value="InterPro"/>
</dbReference>
<feature type="region of interest" description="Disordered" evidence="8">
    <location>
        <begin position="146"/>
        <end position="337"/>
    </location>
</feature>
<dbReference type="PANTHER" id="PTHR21595:SF2">
    <property type="entry name" value="CALMODULIN-REGULATED SPECTRIN-ASSOCIATED PROTEIN 3"/>
    <property type="match status" value="1"/>
</dbReference>
<feature type="compositionally biased region" description="Low complexity" evidence="8">
    <location>
        <begin position="174"/>
        <end position="184"/>
    </location>
</feature>
<feature type="compositionally biased region" description="Basic and acidic residues" evidence="8">
    <location>
        <begin position="190"/>
        <end position="199"/>
    </location>
</feature>
<protein>
    <recommendedName>
        <fullName evidence="9">CKK domain-containing protein</fullName>
    </recommendedName>
</protein>
<comment type="similarity">
    <text evidence="6">Belongs to the CAMSAP1 family.</text>
</comment>
<evidence type="ECO:0000256" key="4">
    <source>
        <dbReference type="ARBA" id="ARBA00023054"/>
    </source>
</evidence>
<dbReference type="Gene3D" id="3.10.20.360">
    <property type="entry name" value="CKK domain"/>
    <property type="match status" value="1"/>
</dbReference>
<keyword evidence="2" id="KW-0963">Cytoplasm</keyword>
<feature type="compositionally biased region" description="Basic and acidic residues" evidence="8">
    <location>
        <begin position="413"/>
        <end position="445"/>
    </location>
</feature>
<evidence type="ECO:0000313" key="11">
    <source>
        <dbReference type="Proteomes" id="UP000829720"/>
    </source>
</evidence>
<feature type="region of interest" description="Disordered" evidence="8">
    <location>
        <begin position="361"/>
        <end position="471"/>
    </location>
</feature>
<organism evidence="10 11">
    <name type="scientific">Albula goreensis</name>
    <dbReference type="NCBI Taxonomy" id="1534307"/>
    <lineage>
        <taxon>Eukaryota</taxon>
        <taxon>Metazoa</taxon>
        <taxon>Chordata</taxon>
        <taxon>Craniata</taxon>
        <taxon>Vertebrata</taxon>
        <taxon>Euteleostomi</taxon>
        <taxon>Actinopterygii</taxon>
        <taxon>Neopterygii</taxon>
        <taxon>Teleostei</taxon>
        <taxon>Albuliformes</taxon>
        <taxon>Albulidae</taxon>
        <taxon>Albula</taxon>
    </lineage>
</organism>
<evidence type="ECO:0000256" key="7">
    <source>
        <dbReference type="SAM" id="Coils"/>
    </source>
</evidence>
<comment type="caution">
    <text evidence="10">The sequence shown here is derived from an EMBL/GenBank/DDBJ whole genome shotgun (WGS) entry which is preliminary data.</text>
</comment>
<dbReference type="InterPro" id="IPR032940">
    <property type="entry name" value="CAMSAP"/>
</dbReference>
<dbReference type="PROSITE" id="PS51508">
    <property type="entry name" value="CKK"/>
    <property type="match status" value="1"/>
</dbReference>
<dbReference type="Pfam" id="PF08683">
    <property type="entry name" value="CAMSAP_CKK"/>
    <property type="match status" value="1"/>
</dbReference>
<dbReference type="GO" id="GO:0005516">
    <property type="term" value="F:calmodulin binding"/>
    <property type="evidence" value="ECO:0007669"/>
    <property type="project" value="InterPro"/>
</dbReference>
<feature type="region of interest" description="Disordered" evidence="8">
    <location>
        <begin position="37"/>
        <end position="130"/>
    </location>
</feature>
<gene>
    <name evidence="10" type="ORF">AGOR_G00224860</name>
</gene>
<feature type="compositionally biased region" description="Basic and acidic residues" evidence="8">
    <location>
        <begin position="113"/>
        <end position="124"/>
    </location>
</feature>
<dbReference type="GO" id="GO:0036449">
    <property type="term" value="C:microtubule minus-end"/>
    <property type="evidence" value="ECO:0007669"/>
    <property type="project" value="TreeGrafter"/>
</dbReference>
<keyword evidence="11" id="KW-1185">Reference proteome</keyword>
<dbReference type="GO" id="GO:0031175">
    <property type="term" value="P:neuron projection development"/>
    <property type="evidence" value="ECO:0007669"/>
    <property type="project" value="InterPro"/>
</dbReference>
<proteinExistence type="inferred from homology"/>